<protein>
    <submittedName>
        <fullName evidence="1">Uncharacterized protein</fullName>
    </submittedName>
</protein>
<evidence type="ECO:0000313" key="1">
    <source>
        <dbReference type="EMBL" id="KAJ3831087.1"/>
    </source>
</evidence>
<sequence>RIPPGLAAVHNFIMTKDGSDIENFDNAWDPAPGYVDPHVGVQGDLVEGLISNVEKTRAERRRDDIAQAMWDSYQELLQARASDGLE</sequence>
<feature type="non-terminal residue" evidence="1">
    <location>
        <position position="1"/>
    </location>
</feature>
<accession>A0AA38U2B2</accession>
<dbReference type="AlphaFoldDB" id="A0AA38U2B2"/>
<evidence type="ECO:0000313" key="2">
    <source>
        <dbReference type="Proteomes" id="UP001163846"/>
    </source>
</evidence>
<comment type="caution">
    <text evidence="1">The sequence shown here is derived from an EMBL/GenBank/DDBJ whole genome shotgun (WGS) entry which is preliminary data.</text>
</comment>
<proteinExistence type="predicted"/>
<reference evidence="1" key="1">
    <citation type="submission" date="2022-08" db="EMBL/GenBank/DDBJ databases">
        <authorList>
            <consortium name="DOE Joint Genome Institute"/>
            <person name="Min B."/>
            <person name="Riley R."/>
            <person name="Sierra-Patev S."/>
            <person name="Naranjo-Ortiz M."/>
            <person name="Looney B."/>
            <person name="Konkel Z."/>
            <person name="Slot J.C."/>
            <person name="Sakamoto Y."/>
            <person name="Steenwyk J.L."/>
            <person name="Rokas A."/>
            <person name="Carro J."/>
            <person name="Camarero S."/>
            <person name="Ferreira P."/>
            <person name="Molpeceres G."/>
            <person name="Ruiz-Duenas F.J."/>
            <person name="Serrano A."/>
            <person name="Henrissat B."/>
            <person name="Drula E."/>
            <person name="Hughes K.W."/>
            <person name="Mata J.L."/>
            <person name="Ishikawa N.K."/>
            <person name="Vargas-Isla R."/>
            <person name="Ushijima S."/>
            <person name="Smith C.A."/>
            <person name="Ahrendt S."/>
            <person name="Andreopoulos W."/>
            <person name="He G."/>
            <person name="Labutti K."/>
            <person name="Lipzen A."/>
            <person name="Ng V."/>
            <person name="Sandor L."/>
            <person name="Barry K."/>
            <person name="Martinez A.T."/>
            <person name="Xiao Y."/>
            <person name="Gibbons J.G."/>
            <person name="Terashima K."/>
            <person name="Hibbett D.S."/>
            <person name="Grigoriev I.V."/>
        </authorList>
    </citation>
    <scope>NUCLEOTIDE SEQUENCE</scope>
    <source>
        <strain evidence="1">TFB9207</strain>
    </source>
</reference>
<gene>
    <name evidence="1" type="ORF">F5878DRAFT_549917</name>
</gene>
<name>A0AA38U2B2_9AGAR</name>
<organism evidence="1 2">
    <name type="scientific">Lentinula raphanica</name>
    <dbReference type="NCBI Taxonomy" id="153919"/>
    <lineage>
        <taxon>Eukaryota</taxon>
        <taxon>Fungi</taxon>
        <taxon>Dikarya</taxon>
        <taxon>Basidiomycota</taxon>
        <taxon>Agaricomycotina</taxon>
        <taxon>Agaricomycetes</taxon>
        <taxon>Agaricomycetidae</taxon>
        <taxon>Agaricales</taxon>
        <taxon>Marasmiineae</taxon>
        <taxon>Omphalotaceae</taxon>
        <taxon>Lentinula</taxon>
    </lineage>
</organism>
<dbReference type="EMBL" id="MU807823">
    <property type="protein sequence ID" value="KAJ3831087.1"/>
    <property type="molecule type" value="Genomic_DNA"/>
</dbReference>
<keyword evidence="2" id="KW-1185">Reference proteome</keyword>
<dbReference type="Proteomes" id="UP001163846">
    <property type="component" value="Unassembled WGS sequence"/>
</dbReference>